<name>A0A9P9DP92_9PLEO</name>
<dbReference type="CDD" id="cd22573">
    <property type="entry name" value="RMP1_RBD"/>
    <property type="match status" value="1"/>
</dbReference>
<evidence type="ECO:0000259" key="2">
    <source>
        <dbReference type="Pfam" id="PF20945"/>
    </source>
</evidence>
<accession>A0A9P9DP92</accession>
<reference evidence="3" key="1">
    <citation type="journal article" date="2021" name="Nat. Commun.">
        <title>Genetic determinants of endophytism in the Arabidopsis root mycobiome.</title>
        <authorList>
            <person name="Mesny F."/>
            <person name="Miyauchi S."/>
            <person name="Thiergart T."/>
            <person name="Pickel B."/>
            <person name="Atanasova L."/>
            <person name="Karlsson M."/>
            <person name="Huettel B."/>
            <person name="Barry K.W."/>
            <person name="Haridas S."/>
            <person name="Chen C."/>
            <person name="Bauer D."/>
            <person name="Andreopoulos W."/>
            <person name="Pangilinan J."/>
            <person name="LaButti K."/>
            <person name="Riley R."/>
            <person name="Lipzen A."/>
            <person name="Clum A."/>
            <person name="Drula E."/>
            <person name="Henrissat B."/>
            <person name="Kohler A."/>
            <person name="Grigoriev I.V."/>
            <person name="Martin F.M."/>
            <person name="Hacquard S."/>
        </authorList>
    </citation>
    <scope>NUCLEOTIDE SEQUENCE</scope>
    <source>
        <strain evidence="3">MPI-CAGE-CH-0243</strain>
    </source>
</reference>
<feature type="domain" description="RNase MRP protein 1 RNA binding" evidence="2">
    <location>
        <begin position="37"/>
        <end position="123"/>
    </location>
</feature>
<feature type="transmembrane region" description="Helical" evidence="1">
    <location>
        <begin position="97"/>
        <end position="119"/>
    </location>
</feature>
<dbReference type="Pfam" id="PF20945">
    <property type="entry name" value="RMP1"/>
    <property type="match status" value="1"/>
</dbReference>
<dbReference type="EMBL" id="JAGMWT010000009">
    <property type="protein sequence ID" value="KAH7122562.1"/>
    <property type="molecule type" value="Genomic_DNA"/>
</dbReference>
<dbReference type="GO" id="GO:0000466">
    <property type="term" value="P:maturation of 5.8S rRNA from tricistronic rRNA transcript (SSU-rRNA, 5.8S rRNA, LSU-rRNA)"/>
    <property type="evidence" value="ECO:0007669"/>
    <property type="project" value="TreeGrafter"/>
</dbReference>
<keyword evidence="4" id="KW-1185">Reference proteome</keyword>
<keyword evidence="1" id="KW-1133">Transmembrane helix</keyword>
<evidence type="ECO:0000313" key="3">
    <source>
        <dbReference type="EMBL" id="KAH7122562.1"/>
    </source>
</evidence>
<comment type="caution">
    <text evidence="3">The sequence shown here is derived from an EMBL/GenBank/DDBJ whole genome shotgun (WGS) entry which is preliminary data.</text>
</comment>
<keyword evidence="1" id="KW-0472">Membrane</keyword>
<organism evidence="3 4">
    <name type="scientific">Dendryphion nanum</name>
    <dbReference type="NCBI Taxonomy" id="256645"/>
    <lineage>
        <taxon>Eukaryota</taxon>
        <taxon>Fungi</taxon>
        <taxon>Dikarya</taxon>
        <taxon>Ascomycota</taxon>
        <taxon>Pezizomycotina</taxon>
        <taxon>Dothideomycetes</taxon>
        <taxon>Pleosporomycetidae</taxon>
        <taxon>Pleosporales</taxon>
        <taxon>Torulaceae</taxon>
        <taxon>Dendryphion</taxon>
    </lineage>
</organism>
<dbReference type="Proteomes" id="UP000700596">
    <property type="component" value="Unassembled WGS sequence"/>
</dbReference>
<evidence type="ECO:0000256" key="1">
    <source>
        <dbReference type="SAM" id="Phobius"/>
    </source>
</evidence>
<dbReference type="InterPro" id="IPR047205">
    <property type="entry name" value="RMP1"/>
</dbReference>
<evidence type="ECO:0000313" key="4">
    <source>
        <dbReference type="Proteomes" id="UP000700596"/>
    </source>
</evidence>
<sequence>MAASTLTTKSSHPHITHSALLSASPAQRQSLSEIADLLHLLFVRNRNQHRRNHWFKSLQQFRKQLALLVTELNGDKGVAEKLNARLQYWDEKAIHQWYLHFTQLVAVGPFAVLGLVLMACTARVCSITGITNLYEEIASEDMQSVLRLMDAGTVSEIGDLIDDEGNEIDEGEVIARDG</sequence>
<keyword evidence="1" id="KW-0812">Transmembrane</keyword>
<gene>
    <name evidence="3" type="ORF">B0J11DRAFT_436902</name>
</gene>
<dbReference type="AlphaFoldDB" id="A0A9P9DP92"/>
<dbReference type="PANTHER" id="PTHR37792">
    <property type="entry name" value="RIBONUCLEASE MRP PROTEIN SUBUNIT RMP1"/>
    <property type="match status" value="1"/>
</dbReference>
<dbReference type="GO" id="GO:0000172">
    <property type="term" value="C:ribonuclease MRP complex"/>
    <property type="evidence" value="ECO:0007669"/>
    <property type="project" value="InterPro"/>
</dbReference>
<dbReference type="InterPro" id="IPR047204">
    <property type="entry name" value="RMP1_RBD"/>
</dbReference>
<protein>
    <recommendedName>
        <fullName evidence="2">RNase MRP protein 1 RNA binding domain-containing protein</fullName>
    </recommendedName>
</protein>
<dbReference type="PANTHER" id="PTHR37792:SF1">
    <property type="entry name" value="RIBONUCLEASE MRP PROTEIN SUBUNIT RMP1"/>
    <property type="match status" value="1"/>
</dbReference>
<dbReference type="OrthoDB" id="5414547at2759"/>
<dbReference type="GO" id="GO:0042134">
    <property type="term" value="F:rRNA primary transcript binding"/>
    <property type="evidence" value="ECO:0007669"/>
    <property type="project" value="InterPro"/>
</dbReference>
<proteinExistence type="predicted"/>
<dbReference type="GO" id="GO:0000294">
    <property type="term" value="P:nuclear-transcribed mRNA catabolic process, RNase MRP-dependent"/>
    <property type="evidence" value="ECO:0007669"/>
    <property type="project" value="TreeGrafter"/>
</dbReference>